<dbReference type="EMBL" id="DF836431">
    <property type="protein sequence ID" value="GAN06942.1"/>
    <property type="molecule type" value="Genomic_DNA"/>
</dbReference>
<dbReference type="OrthoDB" id="5876363at2759"/>
<proteinExistence type="predicted"/>
<dbReference type="GO" id="GO:0005886">
    <property type="term" value="C:plasma membrane"/>
    <property type="evidence" value="ECO:0007669"/>
    <property type="project" value="TreeGrafter"/>
</dbReference>
<dbReference type="AlphaFoldDB" id="A0A0C9MU53"/>
<dbReference type="InterPro" id="IPR044926">
    <property type="entry name" value="RGS_subdomain_2"/>
</dbReference>
<protein>
    <submittedName>
        <fullName evidence="2">Regulator of g-protein signaling domain-containing protein</fullName>
    </submittedName>
</protein>
<keyword evidence="1" id="KW-0472">Membrane</keyword>
<sequence length="351" mass="40742">MSFLQDLPTLEDILSRKTLPPVCLYNFYLVLRDKLYMDDLLDFYLDVRHHEILWRRYVKSVLKSSQQHDLFSSIHKLDTEDPIKKYLDITSSAVPIDKYVDIQHPVVQQSPTLVNNKESSDDVSISVPLPIIRPPIGEKLMDAIYQMPDRNDLATSSERIVHTYFMLGGSKYLEMIPTKIRQQVIESYNINGSVRHDPMLFAEAKHAVFLYMERWAYPSFMRLKVWGNITERQQMHRLVIGLVALTAGFSTALSFIFLNYAPWGSRFWSLLPFWIGCYQLSVFLSRLDPFLALLLNVSETTPFHFNKVSQPQVKKILQARAIWILLFSTVIAVVLAVIFSVIPTTRIYFNN</sequence>
<dbReference type="PANTHER" id="PTHR13155">
    <property type="entry name" value="A-KINASE ANCHOR PROTEINS"/>
    <property type="match status" value="1"/>
</dbReference>
<dbReference type="Proteomes" id="UP000053815">
    <property type="component" value="Unassembled WGS sequence"/>
</dbReference>
<evidence type="ECO:0000313" key="2">
    <source>
        <dbReference type="EMBL" id="GAN06942.1"/>
    </source>
</evidence>
<reference evidence="2" key="1">
    <citation type="submission" date="2014-09" db="EMBL/GenBank/DDBJ databases">
        <title>Draft genome sequence of an oleaginous Mucoromycotina fungus Mucor ambiguus NBRC6742.</title>
        <authorList>
            <person name="Takeda I."/>
            <person name="Yamane N."/>
            <person name="Morita T."/>
            <person name="Tamano K."/>
            <person name="Machida M."/>
            <person name="Baker S."/>
            <person name="Koike H."/>
        </authorList>
    </citation>
    <scope>NUCLEOTIDE SEQUENCE</scope>
    <source>
        <strain evidence="2">NBRC 6742</strain>
    </source>
</reference>
<keyword evidence="1" id="KW-0812">Transmembrane</keyword>
<dbReference type="GO" id="GO:0008104">
    <property type="term" value="P:intracellular protein localization"/>
    <property type="evidence" value="ECO:0007669"/>
    <property type="project" value="TreeGrafter"/>
</dbReference>
<keyword evidence="1" id="KW-1133">Transmembrane helix</keyword>
<dbReference type="InterPro" id="IPR052246">
    <property type="entry name" value="Cell_Polariz_PKAAnc"/>
</dbReference>
<dbReference type="Gene3D" id="1.10.167.10">
    <property type="entry name" value="Regulator of G-protein Signalling 4, domain 2"/>
    <property type="match status" value="1"/>
</dbReference>
<feature type="transmembrane region" description="Helical" evidence="1">
    <location>
        <begin position="267"/>
        <end position="285"/>
    </location>
</feature>
<feature type="transmembrane region" description="Helical" evidence="1">
    <location>
        <begin position="321"/>
        <end position="342"/>
    </location>
</feature>
<dbReference type="PANTHER" id="PTHR13155:SF1">
    <property type="entry name" value="A-KINASE ANCHOR PROTEIN 10, MITOCHONDRIAL"/>
    <property type="match status" value="1"/>
</dbReference>
<dbReference type="InterPro" id="IPR036305">
    <property type="entry name" value="RGS_sf"/>
</dbReference>
<gene>
    <name evidence="2" type="ORF">MAM1_0142d06432</name>
</gene>
<feature type="transmembrane region" description="Helical" evidence="1">
    <location>
        <begin position="238"/>
        <end position="261"/>
    </location>
</feature>
<accession>A0A0C9MU53</accession>
<evidence type="ECO:0000313" key="3">
    <source>
        <dbReference type="Proteomes" id="UP000053815"/>
    </source>
</evidence>
<keyword evidence="3" id="KW-1185">Reference proteome</keyword>
<dbReference type="STRING" id="91626.A0A0C9MU53"/>
<evidence type="ECO:0000256" key="1">
    <source>
        <dbReference type="SAM" id="Phobius"/>
    </source>
</evidence>
<dbReference type="SUPFAM" id="SSF48097">
    <property type="entry name" value="Regulator of G-protein signaling, RGS"/>
    <property type="match status" value="1"/>
</dbReference>
<organism evidence="2">
    <name type="scientific">Mucor ambiguus</name>
    <dbReference type="NCBI Taxonomy" id="91626"/>
    <lineage>
        <taxon>Eukaryota</taxon>
        <taxon>Fungi</taxon>
        <taxon>Fungi incertae sedis</taxon>
        <taxon>Mucoromycota</taxon>
        <taxon>Mucoromycotina</taxon>
        <taxon>Mucoromycetes</taxon>
        <taxon>Mucorales</taxon>
        <taxon>Mucorineae</taxon>
        <taxon>Mucoraceae</taxon>
        <taxon>Mucor</taxon>
    </lineage>
</organism>
<name>A0A0C9MU53_9FUNG</name>